<dbReference type="EMBL" id="CP074132">
    <property type="protein sequence ID" value="QUX28269.1"/>
    <property type="molecule type" value="Genomic_DNA"/>
</dbReference>
<dbReference type="Proteomes" id="UP000678016">
    <property type="component" value="Chromosome"/>
</dbReference>
<feature type="signal peptide" evidence="3">
    <location>
        <begin position="1"/>
        <end position="37"/>
    </location>
</feature>
<keyword evidence="5" id="KW-1185">Reference proteome</keyword>
<evidence type="ECO:0000313" key="4">
    <source>
        <dbReference type="EMBL" id="QUX28269.1"/>
    </source>
</evidence>
<keyword evidence="2" id="KW-1133">Transmembrane helix</keyword>
<feature type="region of interest" description="Disordered" evidence="1">
    <location>
        <begin position="357"/>
        <end position="429"/>
    </location>
</feature>
<gene>
    <name evidence="4" type="ORF">KGD83_23970</name>
</gene>
<dbReference type="Gene3D" id="2.60.40.230">
    <property type="entry name" value="Neocarzinostatin-like"/>
    <property type="match status" value="2"/>
</dbReference>
<feature type="compositionally biased region" description="Gly residues" evidence="1">
    <location>
        <begin position="376"/>
        <end position="421"/>
    </location>
</feature>
<keyword evidence="3" id="KW-0732">Signal</keyword>
<accession>A0ABX8C1L5</accession>
<proteinExistence type="predicted"/>
<evidence type="ECO:0000256" key="2">
    <source>
        <dbReference type="SAM" id="Phobius"/>
    </source>
</evidence>
<keyword evidence="2" id="KW-0812">Transmembrane</keyword>
<keyword evidence="2" id="KW-0472">Membrane</keyword>
<evidence type="ECO:0000313" key="5">
    <source>
        <dbReference type="Proteomes" id="UP000678016"/>
    </source>
</evidence>
<organism evidence="4 5">
    <name type="scientific">Nocardiopsis akebiae</name>
    <dbReference type="NCBI Taxonomy" id="2831968"/>
    <lineage>
        <taxon>Bacteria</taxon>
        <taxon>Bacillati</taxon>
        <taxon>Actinomycetota</taxon>
        <taxon>Actinomycetes</taxon>
        <taxon>Streptosporangiales</taxon>
        <taxon>Nocardiopsidaceae</taxon>
        <taxon>Nocardiopsis</taxon>
    </lineage>
</organism>
<sequence>MQAALSLRPRNGRRRGLVPPLAVTAALVLSAPTAALAQPVPGPYPDQGPVRPRVTTVDRTRGLDPGGDTVTVSGIGHEPGSLLEAATWAVPEAEGEPVADTANAVTVEVGERGTFSLSLDTGTGFAAHAGPDASDAPFEVRLVETGTGPEDEGPAGGAPPVPGPDAGTEPSGEDSDPAETTGATDAAPVTPPSAPAPDAVVGRVPVAFSGPAPRTEPRTGPQSRPQAAAPAAPVAREPGDPALSVSKTSGLDPEGETVTVTGSGYDTAKGIYVALCDTSGAGPDQAPGPCIGGVDTEGSSGASVWVSSNPPPYGEGLAVPYTGGGADGGFSVELRVGAGDENTDCADPGTECAVVTRNDHTRPSDRSQDVFVPVSFGGGSGNGGGSDGSGDSGGSGGSGDTGSGGGSGGNGDAATGGGPGSASGPLPRTGGALYGLVLAAAVAVLTGGAALVATRRRAREATADTA</sequence>
<dbReference type="SUPFAM" id="SSF49319">
    <property type="entry name" value="Actinoxanthin-like"/>
    <property type="match status" value="2"/>
</dbReference>
<feature type="compositionally biased region" description="Basic and acidic residues" evidence="1">
    <location>
        <begin position="357"/>
        <end position="368"/>
    </location>
</feature>
<evidence type="ECO:0000256" key="3">
    <source>
        <dbReference type="SAM" id="SignalP"/>
    </source>
</evidence>
<name>A0ABX8C1L5_9ACTN</name>
<dbReference type="RefSeq" id="WP_212641277.1">
    <property type="nucleotide sequence ID" value="NZ_CP074132.1"/>
</dbReference>
<evidence type="ECO:0000256" key="1">
    <source>
        <dbReference type="SAM" id="MobiDB-lite"/>
    </source>
</evidence>
<feature type="transmembrane region" description="Helical" evidence="2">
    <location>
        <begin position="432"/>
        <end position="453"/>
    </location>
</feature>
<dbReference type="InterPro" id="IPR027273">
    <property type="entry name" value="Neocarzinostatin-like"/>
</dbReference>
<feature type="compositionally biased region" description="Low complexity" evidence="1">
    <location>
        <begin position="221"/>
        <end position="236"/>
    </location>
</feature>
<reference evidence="5" key="1">
    <citation type="submission" date="2021-05" db="EMBL/GenBank/DDBJ databases">
        <title>Direct Submission.</title>
        <authorList>
            <person name="Li K."/>
            <person name="Gao J."/>
        </authorList>
    </citation>
    <scope>NUCLEOTIDE SEQUENCE [LARGE SCALE GENOMIC DNA]</scope>
    <source>
        <strain evidence="5">HDS12</strain>
    </source>
</reference>
<protein>
    <submittedName>
        <fullName evidence="4">Cell wall protein</fullName>
    </submittedName>
</protein>
<feature type="chain" id="PRO_5046877759" evidence="3">
    <location>
        <begin position="38"/>
        <end position="466"/>
    </location>
</feature>
<feature type="region of interest" description="Disordered" evidence="1">
    <location>
        <begin position="145"/>
        <end position="263"/>
    </location>
</feature>